<dbReference type="SUPFAM" id="SSF53790">
    <property type="entry name" value="Tetrapyrrole methylase"/>
    <property type="match status" value="1"/>
</dbReference>
<dbReference type="InterPro" id="IPR035996">
    <property type="entry name" value="4pyrrol_Methylase_sf"/>
</dbReference>
<evidence type="ECO:0000256" key="1">
    <source>
        <dbReference type="ARBA" id="ARBA00012162"/>
    </source>
</evidence>
<dbReference type="EMBL" id="FLUN01000001">
    <property type="protein sequence ID" value="SBW08052.1"/>
    <property type="molecule type" value="Genomic_DNA"/>
</dbReference>
<evidence type="ECO:0000256" key="5">
    <source>
        <dbReference type="ARBA" id="ARBA00023244"/>
    </source>
</evidence>
<keyword evidence="5" id="KW-0627">Porphyrin biosynthesis</keyword>
<evidence type="ECO:0000256" key="4">
    <source>
        <dbReference type="ARBA" id="ARBA00022691"/>
    </source>
</evidence>
<dbReference type="GO" id="GO:0016829">
    <property type="term" value="F:lyase activity"/>
    <property type="evidence" value="ECO:0007669"/>
    <property type="project" value="UniProtKB-KW"/>
</dbReference>
<dbReference type="Gene3D" id="3.30.950.10">
    <property type="entry name" value="Methyltransferase, Cobalt-precorrin-4 Transmethylase, Domain 2"/>
    <property type="match status" value="1"/>
</dbReference>
<keyword evidence="2 7" id="KW-0489">Methyltransferase</keyword>
<feature type="domain" description="Tetrapyrrole methylase" evidence="6">
    <location>
        <begin position="5"/>
        <end position="215"/>
    </location>
</feature>
<proteinExistence type="predicted"/>
<evidence type="ECO:0000313" key="7">
    <source>
        <dbReference type="EMBL" id="SBW08052.1"/>
    </source>
</evidence>
<organism evidence="7">
    <name type="scientific">uncultured Eubacteriales bacterium</name>
    <dbReference type="NCBI Taxonomy" id="172733"/>
    <lineage>
        <taxon>Bacteria</taxon>
        <taxon>Bacillati</taxon>
        <taxon>Bacillota</taxon>
        <taxon>Clostridia</taxon>
        <taxon>Eubacteriales</taxon>
        <taxon>environmental samples</taxon>
    </lineage>
</organism>
<dbReference type="InterPro" id="IPR006366">
    <property type="entry name" value="CobA/CysG_C"/>
</dbReference>
<dbReference type="EC" id="2.1.1.107" evidence="1"/>
<dbReference type="Gene3D" id="3.40.1010.10">
    <property type="entry name" value="Cobalt-precorrin-4 Transmethylase, Domain 1"/>
    <property type="match status" value="1"/>
</dbReference>
<dbReference type="InterPro" id="IPR050161">
    <property type="entry name" value="Siro_Cobalamin_biosynth"/>
</dbReference>
<dbReference type="CDD" id="cd11642">
    <property type="entry name" value="SUMT"/>
    <property type="match status" value="1"/>
</dbReference>
<dbReference type="PANTHER" id="PTHR45790:SF3">
    <property type="entry name" value="S-ADENOSYL-L-METHIONINE-DEPENDENT UROPORPHYRINOGEN III METHYLTRANSFERASE, CHLOROPLASTIC"/>
    <property type="match status" value="1"/>
</dbReference>
<dbReference type="NCBIfam" id="NF004790">
    <property type="entry name" value="PRK06136.1"/>
    <property type="match status" value="1"/>
</dbReference>
<keyword evidence="7" id="KW-0456">Lyase</keyword>
<accession>A0A212K8T3</accession>
<dbReference type="FunFam" id="3.40.1010.10:FF:000001">
    <property type="entry name" value="Siroheme synthase"/>
    <property type="match status" value="1"/>
</dbReference>
<dbReference type="InterPro" id="IPR000878">
    <property type="entry name" value="4pyrrol_Mease"/>
</dbReference>
<dbReference type="PANTHER" id="PTHR45790">
    <property type="entry name" value="SIROHEME SYNTHASE-RELATED"/>
    <property type="match status" value="1"/>
</dbReference>
<dbReference type="GO" id="GO:0019354">
    <property type="term" value="P:siroheme biosynthetic process"/>
    <property type="evidence" value="ECO:0007669"/>
    <property type="project" value="InterPro"/>
</dbReference>
<keyword evidence="4" id="KW-0949">S-adenosyl-L-methionine</keyword>
<dbReference type="GO" id="GO:0032259">
    <property type="term" value="P:methylation"/>
    <property type="evidence" value="ECO:0007669"/>
    <property type="project" value="UniProtKB-KW"/>
</dbReference>
<evidence type="ECO:0000256" key="3">
    <source>
        <dbReference type="ARBA" id="ARBA00022679"/>
    </source>
</evidence>
<dbReference type="Pfam" id="PF00590">
    <property type="entry name" value="TP_methylase"/>
    <property type="match status" value="1"/>
</dbReference>
<name>A0A212K8T3_9FIRM</name>
<dbReference type="AlphaFoldDB" id="A0A212K8T3"/>
<sequence>MTEPVALVGAGPGGAGLLTLAGREAIAHAQVLAYDSLVSPDILALAPEGASRIPVTRRSDPDAVRQEDIVPILAQKAKAGFRVVRLKGGDPFLYGRGYEEKAAMEALDVPVEVIPGLTAALAVPACAGIPVTCGDLSGSVHILSGSPRTGKTLELDYEALVRVGGTLVFLMAMENLEAICAGLLAVGLPPDTPASLVENGALLTQRRVNATAETLPRAAREAAVKEPAVLVLGEVCGL</sequence>
<reference evidence="7" key="1">
    <citation type="submission" date="2016-04" db="EMBL/GenBank/DDBJ databases">
        <authorList>
            <person name="Evans L.H."/>
            <person name="Alamgir A."/>
            <person name="Owens N."/>
            <person name="Weber N.D."/>
            <person name="Virtaneva K."/>
            <person name="Barbian K."/>
            <person name="Babar A."/>
            <person name="Rosenke K."/>
        </authorList>
    </citation>
    <scope>NUCLEOTIDE SEQUENCE</scope>
    <source>
        <strain evidence="7">86</strain>
    </source>
</reference>
<dbReference type="NCBIfam" id="TIGR01469">
    <property type="entry name" value="cobA_cysG_Cterm"/>
    <property type="match status" value="1"/>
</dbReference>
<keyword evidence="3 7" id="KW-0808">Transferase</keyword>
<gene>
    <name evidence="7" type="ORF">KL86CLO1_12389</name>
</gene>
<dbReference type="InterPro" id="IPR014777">
    <property type="entry name" value="4pyrrole_Mease_sub1"/>
</dbReference>
<evidence type="ECO:0000256" key="2">
    <source>
        <dbReference type="ARBA" id="ARBA00022603"/>
    </source>
</evidence>
<dbReference type="InterPro" id="IPR014776">
    <property type="entry name" value="4pyrrole_Mease_sub2"/>
</dbReference>
<dbReference type="GO" id="GO:0004851">
    <property type="term" value="F:uroporphyrin-III C-methyltransferase activity"/>
    <property type="evidence" value="ECO:0007669"/>
    <property type="project" value="UniProtKB-EC"/>
</dbReference>
<protein>
    <recommendedName>
        <fullName evidence="1">uroporphyrinogen-III C-methyltransferase</fullName>
        <ecNumber evidence="1">2.1.1.107</ecNumber>
    </recommendedName>
</protein>
<evidence type="ECO:0000259" key="6">
    <source>
        <dbReference type="Pfam" id="PF00590"/>
    </source>
</evidence>